<comment type="subcellular location">
    <subcellularLocation>
        <location evidence="1">Nucleus</location>
    </subcellularLocation>
</comment>
<proteinExistence type="predicted"/>
<comment type="caution">
    <text evidence="7">The sequence shown here is derived from an EMBL/GenBank/DDBJ whole genome shotgun (WGS) entry which is preliminary data.</text>
</comment>
<dbReference type="GO" id="GO:0045892">
    <property type="term" value="P:negative regulation of DNA-templated transcription"/>
    <property type="evidence" value="ECO:0007669"/>
    <property type="project" value="InterPro"/>
</dbReference>
<keyword evidence="5" id="KW-0539">Nucleus</keyword>
<reference evidence="7 8" key="1">
    <citation type="submission" date="2020-12" db="EMBL/GenBank/DDBJ databases">
        <title>Concerted genomic and epigenomic changes stabilize Arabidopsis allopolyploids.</title>
        <authorList>
            <person name="Chen Z."/>
        </authorList>
    </citation>
    <scope>NUCLEOTIDE SEQUENCE [LARGE SCALE GENOMIC DNA]</scope>
    <source>
        <strain evidence="7">Allo738</strain>
        <tissue evidence="7">Leaf</tissue>
    </source>
</reference>
<keyword evidence="8" id="KW-1185">Reference proteome</keyword>
<dbReference type="AlphaFoldDB" id="A0A8T2BX13"/>
<evidence type="ECO:0000256" key="4">
    <source>
        <dbReference type="ARBA" id="ARBA00023163"/>
    </source>
</evidence>
<dbReference type="EMBL" id="JAEFBK010000006">
    <property type="protein sequence ID" value="KAG7591119.1"/>
    <property type="molecule type" value="Genomic_DNA"/>
</dbReference>
<evidence type="ECO:0000256" key="2">
    <source>
        <dbReference type="ARBA" id="ARBA00022491"/>
    </source>
</evidence>
<dbReference type="InterPro" id="IPR006458">
    <property type="entry name" value="Ovate_C"/>
</dbReference>
<evidence type="ECO:0000259" key="6">
    <source>
        <dbReference type="PROSITE" id="PS51754"/>
    </source>
</evidence>
<keyword evidence="3" id="KW-0805">Transcription regulation</keyword>
<evidence type="ECO:0000313" key="8">
    <source>
        <dbReference type="Proteomes" id="UP000694240"/>
    </source>
</evidence>
<dbReference type="Pfam" id="PF04844">
    <property type="entry name" value="Ovate"/>
    <property type="match status" value="1"/>
</dbReference>
<feature type="domain" description="OVATE" evidence="6">
    <location>
        <begin position="103"/>
        <end position="164"/>
    </location>
</feature>
<dbReference type="GO" id="GO:0005634">
    <property type="term" value="C:nucleus"/>
    <property type="evidence" value="ECO:0007669"/>
    <property type="project" value="UniProtKB-SubCell"/>
</dbReference>
<name>A0A8T2BX13_9BRAS</name>
<dbReference type="PANTHER" id="PTHR34042">
    <property type="entry name" value="TRANSCRIPTION REPRESSOR OFP17"/>
    <property type="match status" value="1"/>
</dbReference>
<evidence type="ECO:0000256" key="1">
    <source>
        <dbReference type="ARBA" id="ARBA00004123"/>
    </source>
</evidence>
<dbReference type="PROSITE" id="PS51754">
    <property type="entry name" value="OVATE"/>
    <property type="match status" value="1"/>
</dbReference>
<evidence type="ECO:0000313" key="7">
    <source>
        <dbReference type="EMBL" id="KAG7591119.1"/>
    </source>
</evidence>
<dbReference type="Proteomes" id="UP000694240">
    <property type="component" value="Chromosome 6"/>
</dbReference>
<keyword evidence="2" id="KW-0678">Repressor</keyword>
<gene>
    <name evidence="7" type="ORF">ISN45_Aa01g001840</name>
</gene>
<evidence type="ECO:0000256" key="3">
    <source>
        <dbReference type="ARBA" id="ARBA00023015"/>
    </source>
</evidence>
<dbReference type="PANTHER" id="PTHR34042:SF5">
    <property type="entry name" value="TRANSCRIPTION REPRESSOR OFP17-LIKE PROTEIN"/>
    <property type="match status" value="1"/>
</dbReference>
<dbReference type="InterPro" id="IPR044686">
    <property type="entry name" value="OFP17"/>
</dbReference>
<organism evidence="7 8">
    <name type="scientific">Arabidopsis thaliana x Arabidopsis arenosa</name>
    <dbReference type="NCBI Taxonomy" id="1240361"/>
    <lineage>
        <taxon>Eukaryota</taxon>
        <taxon>Viridiplantae</taxon>
        <taxon>Streptophyta</taxon>
        <taxon>Embryophyta</taxon>
        <taxon>Tracheophyta</taxon>
        <taxon>Spermatophyta</taxon>
        <taxon>Magnoliopsida</taxon>
        <taxon>eudicotyledons</taxon>
        <taxon>Gunneridae</taxon>
        <taxon>Pentapetalae</taxon>
        <taxon>rosids</taxon>
        <taxon>malvids</taxon>
        <taxon>Brassicales</taxon>
        <taxon>Brassicaceae</taxon>
        <taxon>Camelineae</taxon>
        <taxon>Arabidopsis</taxon>
    </lineage>
</organism>
<sequence length="172" mass="20141">MRLKSSLISLKSKLSKSCNRFISFFHTRFHNNVNTTTQSSSSSLLSRLCFLNTDKEQRMSQIRPRSSPSSLIDDSKLLHSRKMFPLAMKQRNKKARTSQRHILKEDGVKEACRNFENYMIHMIVEDGKLDDLMDMEELLYYWKNLNSPIFIDLVTRFYGELCTDLFPSDNDG</sequence>
<protein>
    <submittedName>
        <fullName evidence="7">Ovate protein family C-terminal</fullName>
    </submittedName>
</protein>
<evidence type="ECO:0000256" key="5">
    <source>
        <dbReference type="ARBA" id="ARBA00023242"/>
    </source>
</evidence>
<keyword evidence="4" id="KW-0804">Transcription</keyword>
<accession>A0A8T2BX13</accession>